<dbReference type="RefSeq" id="WP_219875891.1">
    <property type="nucleotide sequence ID" value="NZ_JAHYXK010000002.1"/>
</dbReference>
<reference evidence="1 2" key="1">
    <citation type="journal article" date="2016" name="Int. J. Syst. Evol. Microbiol.">
        <title>Pontibacter aydingkolensis sp. nov., isolated from soil of a salt lake.</title>
        <authorList>
            <person name="Osman G."/>
            <person name="Zhang T."/>
            <person name="Lou K."/>
            <person name="Gao Y."/>
            <person name="Chang W."/>
            <person name="Lin Q."/>
            <person name="Yang H.M."/>
            <person name="Huo X.D."/>
            <person name="Wang N."/>
        </authorList>
    </citation>
    <scope>NUCLEOTIDE SEQUENCE [LARGE SCALE GENOMIC DNA]</scope>
    <source>
        <strain evidence="1 2">KACC 19255</strain>
    </source>
</reference>
<accession>A0ABS7CQE0</accession>
<dbReference type="EMBL" id="JAHYXK010000002">
    <property type="protein sequence ID" value="MBW7465998.1"/>
    <property type="molecule type" value="Genomic_DNA"/>
</dbReference>
<evidence type="ECO:0000313" key="2">
    <source>
        <dbReference type="Proteomes" id="UP000813018"/>
    </source>
</evidence>
<gene>
    <name evidence="1" type="ORF">K0O23_02890</name>
</gene>
<sequence length="359" mass="42079">MSFQEENAVFINKVIVQLAYVSGRKNKKRLFDQKIKDEALKLINISYRRRVKEPKQVIHFYEDVLNSEIGVYVKEHLCEYIVDVYLEANCDRILEEIKMNSELCKLAASSSIIPDLILEVNGNDYLYRKLKEVGVPQEARFPYSIAYSLADTICRIINQVRPTVELETVLTHFIKYYNSLDRENKRICANTFLKTFNNYLSDLLSCQIQQSKSVGITEKFQKLKKFLGLVRDFKSKRILDYSSIPLLDFDAKEHITLGDKYLEQHRVFSSLLKKIEEHVKSLDIPLHEDEVLELLLEIAVLEKTLTNIMDNRLLKSMVSVSKFKIIETLGVDFLKDQYTRNYLFKEVIRSKYIFEALQD</sequence>
<comment type="caution">
    <text evidence="1">The sequence shown here is derived from an EMBL/GenBank/DDBJ whole genome shotgun (WGS) entry which is preliminary data.</text>
</comment>
<dbReference type="Proteomes" id="UP000813018">
    <property type="component" value="Unassembled WGS sequence"/>
</dbReference>
<proteinExistence type="predicted"/>
<organism evidence="1 2">
    <name type="scientific">Pontibacter aydingkolensis</name>
    <dbReference type="NCBI Taxonomy" id="1911536"/>
    <lineage>
        <taxon>Bacteria</taxon>
        <taxon>Pseudomonadati</taxon>
        <taxon>Bacteroidota</taxon>
        <taxon>Cytophagia</taxon>
        <taxon>Cytophagales</taxon>
        <taxon>Hymenobacteraceae</taxon>
        <taxon>Pontibacter</taxon>
    </lineage>
</organism>
<protein>
    <submittedName>
        <fullName evidence="1">Uncharacterized protein</fullName>
    </submittedName>
</protein>
<evidence type="ECO:0000313" key="1">
    <source>
        <dbReference type="EMBL" id="MBW7465998.1"/>
    </source>
</evidence>
<name>A0ABS7CQE0_9BACT</name>
<keyword evidence="2" id="KW-1185">Reference proteome</keyword>